<feature type="compositionally biased region" description="Basic and acidic residues" evidence="1">
    <location>
        <begin position="62"/>
        <end position="83"/>
    </location>
</feature>
<dbReference type="RefSeq" id="XP_003029852.1">
    <property type="nucleotide sequence ID" value="XM_003029806.1"/>
</dbReference>
<reference evidence="2 3" key="1">
    <citation type="journal article" date="2010" name="Nat. Biotechnol.">
        <title>Genome sequence of the model mushroom Schizophyllum commune.</title>
        <authorList>
            <person name="Ohm R.A."/>
            <person name="de Jong J.F."/>
            <person name="Lugones L.G."/>
            <person name="Aerts A."/>
            <person name="Kothe E."/>
            <person name="Stajich J.E."/>
            <person name="de Vries R.P."/>
            <person name="Record E."/>
            <person name="Levasseur A."/>
            <person name="Baker S.E."/>
            <person name="Bartholomew K.A."/>
            <person name="Coutinho P.M."/>
            <person name="Erdmann S."/>
            <person name="Fowler T.J."/>
            <person name="Gathman A.C."/>
            <person name="Lombard V."/>
            <person name="Henrissat B."/>
            <person name="Knabe N."/>
            <person name="Kuees U."/>
            <person name="Lilly W.W."/>
            <person name="Lindquist E."/>
            <person name="Lucas S."/>
            <person name="Magnuson J.K."/>
            <person name="Piumi F."/>
            <person name="Raudaskoski M."/>
            <person name="Salamov A."/>
            <person name="Schmutz J."/>
            <person name="Schwarze F.W.M.R."/>
            <person name="vanKuyk P.A."/>
            <person name="Horton J.S."/>
            <person name="Grigoriev I.V."/>
            <person name="Woesten H.A.B."/>
        </authorList>
    </citation>
    <scope>NUCLEOTIDE SEQUENCE [LARGE SCALE GENOMIC DNA]</scope>
    <source>
        <strain evidence="3">H4-8 / FGSC 9210</strain>
    </source>
</reference>
<dbReference type="KEGG" id="scm:SCHCO_02635162"/>
<dbReference type="OrthoDB" id="2926569at2759"/>
<protein>
    <submittedName>
        <fullName evidence="2">Uncharacterized protein</fullName>
    </submittedName>
</protein>
<name>D8QCL1_SCHCM</name>
<dbReference type="Proteomes" id="UP000007431">
    <property type="component" value="Unassembled WGS sequence"/>
</dbReference>
<evidence type="ECO:0000313" key="3">
    <source>
        <dbReference type="Proteomes" id="UP000007431"/>
    </source>
</evidence>
<organism evidence="3">
    <name type="scientific">Schizophyllum commune (strain H4-8 / FGSC 9210)</name>
    <name type="common">Split gill fungus</name>
    <dbReference type="NCBI Taxonomy" id="578458"/>
    <lineage>
        <taxon>Eukaryota</taxon>
        <taxon>Fungi</taxon>
        <taxon>Dikarya</taxon>
        <taxon>Basidiomycota</taxon>
        <taxon>Agaricomycotina</taxon>
        <taxon>Agaricomycetes</taxon>
        <taxon>Agaricomycetidae</taxon>
        <taxon>Agaricales</taxon>
        <taxon>Schizophyllaceae</taxon>
        <taxon>Schizophyllum</taxon>
    </lineage>
</organism>
<feature type="compositionally biased region" description="Basic residues" evidence="1">
    <location>
        <begin position="84"/>
        <end position="93"/>
    </location>
</feature>
<feature type="compositionally biased region" description="Basic and acidic residues" evidence="1">
    <location>
        <begin position="94"/>
        <end position="103"/>
    </location>
</feature>
<evidence type="ECO:0000256" key="1">
    <source>
        <dbReference type="SAM" id="MobiDB-lite"/>
    </source>
</evidence>
<keyword evidence="3" id="KW-1185">Reference proteome</keyword>
<evidence type="ECO:0000313" key="2">
    <source>
        <dbReference type="EMBL" id="EFI94949.1"/>
    </source>
</evidence>
<dbReference type="STRING" id="578458.D8QCL1"/>
<feature type="region of interest" description="Disordered" evidence="1">
    <location>
        <begin position="1"/>
        <end position="34"/>
    </location>
</feature>
<dbReference type="InParanoid" id="D8QCL1"/>
<proteinExistence type="predicted"/>
<feature type="region of interest" description="Disordered" evidence="1">
    <location>
        <begin position="62"/>
        <end position="103"/>
    </location>
</feature>
<dbReference type="GeneID" id="9594202"/>
<accession>D8QCL1</accession>
<dbReference type="AlphaFoldDB" id="D8QCL1"/>
<dbReference type="HOGENOM" id="CLU_2265281_0_0_1"/>
<sequence length="103" mass="11202">MSIFGSTDKRTGHAAAERGPPGGEFPPDGDEVLSEWQEGPHTVIERRGGPGEDVDVEVLRHTHDEESVPGKVKHAEEKVEQAIHRHSPTHHKDKSGEKSSGKA</sequence>
<dbReference type="VEuPathDB" id="FungiDB:SCHCODRAFT_02635162"/>
<dbReference type="EMBL" id="GL377309">
    <property type="protein sequence ID" value="EFI94949.1"/>
    <property type="molecule type" value="Genomic_DNA"/>
</dbReference>
<gene>
    <name evidence="2" type="ORF">SCHCODRAFT_236706</name>
</gene>